<name>A0ABN7WD26_GIGMA</name>
<evidence type="ECO:0000313" key="2">
    <source>
        <dbReference type="Proteomes" id="UP000789901"/>
    </source>
</evidence>
<accession>A0ABN7WD26</accession>
<keyword evidence="2" id="KW-1185">Reference proteome</keyword>
<evidence type="ECO:0000313" key="1">
    <source>
        <dbReference type="EMBL" id="CAG8827062.1"/>
    </source>
</evidence>
<sequence length="50" mass="5674">NDDTNSKSLPSTMAIPIAKSKDARINGTNYLEDYTNNTIYHLQRVIQNCM</sequence>
<protein>
    <submittedName>
        <fullName evidence="1">13180_t:CDS:1</fullName>
    </submittedName>
</protein>
<feature type="non-terminal residue" evidence="1">
    <location>
        <position position="1"/>
    </location>
</feature>
<reference evidence="1 2" key="1">
    <citation type="submission" date="2021-06" db="EMBL/GenBank/DDBJ databases">
        <authorList>
            <person name="Kallberg Y."/>
            <person name="Tangrot J."/>
            <person name="Rosling A."/>
        </authorList>
    </citation>
    <scope>NUCLEOTIDE SEQUENCE [LARGE SCALE GENOMIC DNA]</scope>
    <source>
        <strain evidence="1 2">120-4 pot B 10/14</strain>
    </source>
</reference>
<gene>
    <name evidence="1" type="ORF">GMARGA_LOCUS29296</name>
</gene>
<proteinExistence type="predicted"/>
<organism evidence="1 2">
    <name type="scientific">Gigaspora margarita</name>
    <dbReference type="NCBI Taxonomy" id="4874"/>
    <lineage>
        <taxon>Eukaryota</taxon>
        <taxon>Fungi</taxon>
        <taxon>Fungi incertae sedis</taxon>
        <taxon>Mucoromycota</taxon>
        <taxon>Glomeromycotina</taxon>
        <taxon>Glomeromycetes</taxon>
        <taxon>Diversisporales</taxon>
        <taxon>Gigasporaceae</taxon>
        <taxon>Gigaspora</taxon>
    </lineage>
</organism>
<comment type="caution">
    <text evidence="1">The sequence shown here is derived from an EMBL/GenBank/DDBJ whole genome shotgun (WGS) entry which is preliminary data.</text>
</comment>
<dbReference type="EMBL" id="CAJVQB010039148">
    <property type="protein sequence ID" value="CAG8827062.1"/>
    <property type="molecule type" value="Genomic_DNA"/>
</dbReference>
<dbReference type="Proteomes" id="UP000789901">
    <property type="component" value="Unassembled WGS sequence"/>
</dbReference>